<feature type="region of interest" description="Disordered" evidence="1">
    <location>
        <begin position="1"/>
        <end position="21"/>
    </location>
</feature>
<evidence type="ECO:0000256" key="1">
    <source>
        <dbReference type="SAM" id="MobiDB-lite"/>
    </source>
</evidence>
<reference evidence="2" key="1">
    <citation type="submission" date="2016-04" db="EMBL/GenBank/DDBJ databases">
        <authorList>
            <person name="Evans L.H."/>
            <person name="Alamgir A."/>
            <person name="Owens N."/>
            <person name="Weber N.D."/>
            <person name="Virtaneva K."/>
            <person name="Barbian K."/>
            <person name="Babar A."/>
            <person name="Rosenke K."/>
        </authorList>
    </citation>
    <scope>NUCLEOTIDE SEQUENCE</scope>
    <source>
        <strain evidence="2">92-2</strain>
    </source>
</reference>
<evidence type="ECO:0000313" key="2">
    <source>
        <dbReference type="EMBL" id="SBW04551.1"/>
    </source>
</evidence>
<dbReference type="EMBL" id="FLUP01000001">
    <property type="protein sequence ID" value="SBW04551.1"/>
    <property type="molecule type" value="Genomic_DNA"/>
</dbReference>
<protein>
    <submittedName>
        <fullName evidence="2">Uncharacterized protein</fullName>
    </submittedName>
</protein>
<name>A0A212JYK8_9BACT</name>
<gene>
    <name evidence="2" type="ORF">KM92DES2_11940</name>
</gene>
<dbReference type="AlphaFoldDB" id="A0A212JYK8"/>
<organism evidence="2">
    <name type="scientific">uncultured Desulfovibrio sp</name>
    <dbReference type="NCBI Taxonomy" id="167968"/>
    <lineage>
        <taxon>Bacteria</taxon>
        <taxon>Pseudomonadati</taxon>
        <taxon>Thermodesulfobacteriota</taxon>
        <taxon>Desulfovibrionia</taxon>
        <taxon>Desulfovibrionales</taxon>
        <taxon>Desulfovibrionaceae</taxon>
        <taxon>Desulfovibrio</taxon>
        <taxon>environmental samples</taxon>
    </lineage>
</organism>
<accession>A0A212JYK8</accession>
<feature type="region of interest" description="Disordered" evidence="1">
    <location>
        <begin position="66"/>
        <end position="99"/>
    </location>
</feature>
<sequence length="99" mass="10836">MADLCERQRTKLPAPRPPTKGGLLPVIPLPNICLVLRTYAQTIGTPTGWHENRSFSGRAWAAAGTRFSPPRAWQSQSLQQRGRPCGRPHLASVPPTSRG</sequence>
<proteinExistence type="predicted"/>